<dbReference type="SMART" id="SM00671">
    <property type="entry name" value="SEL1"/>
    <property type="match status" value="9"/>
</dbReference>
<dbReference type="EMBL" id="CCKQ01012868">
    <property type="protein sequence ID" value="CDW84507.1"/>
    <property type="molecule type" value="Genomic_DNA"/>
</dbReference>
<dbReference type="PANTHER" id="PTHR11102:SF147">
    <property type="entry name" value="SEL1L ADAPTOR SUBUNIT OF ERAD E3 UBIQUITIN LIGASE"/>
    <property type="match status" value="1"/>
</dbReference>
<evidence type="ECO:0000256" key="2">
    <source>
        <dbReference type="SAM" id="MobiDB-lite"/>
    </source>
</evidence>
<dbReference type="InterPro" id="IPR006597">
    <property type="entry name" value="Sel1-like"/>
</dbReference>
<protein>
    <submittedName>
        <fullName evidence="3">Sel1 domain protein repeat-containing protein</fullName>
    </submittedName>
</protein>
<dbReference type="InterPro" id="IPR050767">
    <property type="entry name" value="Sel1_AlgK"/>
</dbReference>
<evidence type="ECO:0000313" key="4">
    <source>
        <dbReference type="Proteomes" id="UP000039865"/>
    </source>
</evidence>
<organism evidence="3 4">
    <name type="scientific">Stylonychia lemnae</name>
    <name type="common">Ciliate</name>
    <dbReference type="NCBI Taxonomy" id="5949"/>
    <lineage>
        <taxon>Eukaryota</taxon>
        <taxon>Sar</taxon>
        <taxon>Alveolata</taxon>
        <taxon>Ciliophora</taxon>
        <taxon>Intramacronucleata</taxon>
        <taxon>Spirotrichea</taxon>
        <taxon>Stichotrichia</taxon>
        <taxon>Sporadotrichida</taxon>
        <taxon>Oxytrichidae</taxon>
        <taxon>Stylonychinae</taxon>
        <taxon>Stylonychia</taxon>
    </lineage>
</organism>
<dbReference type="Gene3D" id="1.25.40.10">
    <property type="entry name" value="Tetratricopeptide repeat domain"/>
    <property type="match status" value="2"/>
</dbReference>
<gene>
    <name evidence="3" type="primary">Contig6860.g7347</name>
    <name evidence="3" type="ORF">STYLEM_13571</name>
</gene>
<dbReference type="SUPFAM" id="SSF81901">
    <property type="entry name" value="HCP-like"/>
    <property type="match status" value="3"/>
</dbReference>
<evidence type="ECO:0000256" key="1">
    <source>
        <dbReference type="ARBA" id="ARBA00038101"/>
    </source>
</evidence>
<name>A0A078ATJ0_STYLE</name>
<dbReference type="InParanoid" id="A0A078ATJ0"/>
<feature type="region of interest" description="Disordered" evidence="2">
    <location>
        <begin position="730"/>
        <end position="775"/>
    </location>
</feature>
<proteinExistence type="inferred from homology"/>
<reference evidence="3 4" key="1">
    <citation type="submission" date="2014-06" db="EMBL/GenBank/DDBJ databases">
        <authorList>
            <person name="Swart Estienne"/>
        </authorList>
    </citation>
    <scope>NUCLEOTIDE SEQUENCE [LARGE SCALE GENOMIC DNA]</scope>
    <source>
        <strain evidence="3 4">130c</strain>
    </source>
</reference>
<comment type="similarity">
    <text evidence="1">Belongs to the sel-1 family.</text>
</comment>
<dbReference type="OrthoDB" id="437708at2759"/>
<feature type="compositionally biased region" description="Low complexity" evidence="2">
    <location>
        <begin position="746"/>
        <end position="758"/>
    </location>
</feature>
<dbReference type="Proteomes" id="UP000039865">
    <property type="component" value="Unassembled WGS sequence"/>
</dbReference>
<dbReference type="PANTHER" id="PTHR11102">
    <property type="entry name" value="SEL-1-LIKE PROTEIN"/>
    <property type="match status" value="1"/>
</dbReference>
<feature type="compositionally biased region" description="Low complexity" evidence="2">
    <location>
        <begin position="12"/>
        <end position="35"/>
    </location>
</feature>
<keyword evidence="4" id="KW-1185">Reference proteome</keyword>
<dbReference type="GO" id="GO:0005789">
    <property type="term" value="C:endoplasmic reticulum membrane"/>
    <property type="evidence" value="ECO:0007669"/>
    <property type="project" value="TreeGrafter"/>
</dbReference>
<evidence type="ECO:0000313" key="3">
    <source>
        <dbReference type="EMBL" id="CDW84507.1"/>
    </source>
</evidence>
<dbReference type="InterPro" id="IPR011990">
    <property type="entry name" value="TPR-like_helical_dom_sf"/>
</dbReference>
<accession>A0A078ATJ0</accession>
<feature type="compositionally biased region" description="Polar residues" evidence="2">
    <location>
        <begin position="759"/>
        <end position="775"/>
    </location>
</feature>
<dbReference type="Pfam" id="PF08238">
    <property type="entry name" value="Sel1"/>
    <property type="match status" value="10"/>
</dbReference>
<sequence>MASLSAQRPQKKQNLSSQQELQNQPSRSQSSNNRPQKQDPIVNQEVSFQQKDQFVSQQKSLQKDDIISNKVSLQNNNSIQQQSVQNNFLRQDEVLQLSKNQQPPKILVEAVEKCSNLINSIEERIGKMKGVIEMKSKLQQLSETLKKAQNQNFTSSVPLQSPAFLNTVAEITENLDLVDYQTLKYRKTNAIKKKMIEGDVRQKLKGLRFNIAFLDKMIDALFLNSINPVRQISNEDKKEIIIHQGGLSSMFSQQAMLNQMEEENKQQKLSMQAENFCFQADCMFFGFGLIENVEAALDLYIKSAQLGNPKAMMALGRIYEHGIGTKIDLSKAYSYYDAAASLNEPYALYWLGKQCETGEVPEMKGIPNMALAHSFYKKAAEKECKEAFYKLGYFYQYGIENEKNLQLAIRKYEEGAASDYSQAFEWFKKSAERGYYRALNNLGICYELGQGVETDMDMALQLYKESAQKGFLYKEAANILMDVIQKDHNSSECYFNLGQLFENGLGVDRDYSTAFRYYKKASVLNHSKSFTKCGDLIYSGKGCGRRDKTEAFKCYSKGAQLADPDAFNNLGLMLENGFDERVADHELAIEMYKKALKLGNSDSAINIALIYLNVQYHSLFINGQGVWVEKDVNQAKVLLKQAFKQGNEKAAEYMISFGLIKSRKDLEQEMQLPDEEVISNIALSSNGFNQVNINLNNNQNNNNNNLQTFQSKRTIQVDENRSNVFNSISIPWGKNSADENQPPQRSSLRSINNNSSKNATVTNNYGGGSANQTSQNFANASSKRFYYYN</sequence>
<dbReference type="AlphaFoldDB" id="A0A078ATJ0"/>
<dbReference type="GO" id="GO:0036503">
    <property type="term" value="P:ERAD pathway"/>
    <property type="evidence" value="ECO:0007669"/>
    <property type="project" value="TreeGrafter"/>
</dbReference>
<feature type="region of interest" description="Disordered" evidence="2">
    <location>
        <begin position="1"/>
        <end position="44"/>
    </location>
</feature>